<feature type="region of interest" description="Disordered" evidence="1">
    <location>
        <begin position="49"/>
        <end position="83"/>
    </location>
</feature>
<name>A0A699JBM6_TANCI</name>
<dbReference type="EMBL" id="BKCJ010393430">
    <property type="protein sequence ID" value="GFA25549.1"/>
    <property type="molecule type" value="Genomic_DNA"/>
</dbReference>
<dbReference type="AlphaFoldDB" id="A0A699JBM6"/>
<protein>
    <submittedName>
        <fullName evidence="2">Uncharacterized protein</fullName>
    </submittedName>
</protein>
<reference evidence="2" key="1">
    <citation type="journal article" date="2019" name="Sci. Rep.">
        <title>Draft genome of Tanacetum cinerariifolium, the natural source of mosquito coil.</title>
        <authorList>
            <person name="Yamashiro T."/>
            <person name="Shiraishi A."/>
            <person name="Satake H."/>
            <person name="Nakayama K."/>
        </authorList>
    </citation>
    <scope>NUCLEOTIDE SEQUENCE</scope>
</reference>
<comment type="caution">
    <text evidence="2">The sequence shown here is derived from an EMBL/GenBank/DDBJ whole genome shotgun (WGS) entry which is preliminary data.</text>
</comment>
<gene>
    <name evidence="2" type="ORF">Tci_597521</name>
</gene>
<sequence>MSLGQGDRRINLTADQRRDLEYELSQQDRIGPGILNTIRGTLDNRSQLVGNPVDFGTQTARTPRTVRGGSEPRGRTATRGTGESFIDIAAGAEESKTGYTSGEILVGATPRA</sequence>
<organism evidence="2">
    <name type="scientific">Tanacetum cinerariifolium</name>
    <name type="common">Dalmatian daisy</name>
    <name type="synonym">Chrysanthemum cinerariifolium</name>
    <dbReference type="NCBI Taxonomy" id="118510"/>
    <lineage>
        <taxon>Eukaryota</taxon>
        <taxon>Viridiplantae</taxon>
        <taxon>Streptophyta</taxon>
        <taxon>Embryophyta</taxon>
        <taxon>Tracheophyta</taxon>
        <taxon>Spermatophyta</taxon>
        <taxon>Magnoliopsida</taxon>
        <taxon>eudicotyledons</taxon>
        <taxon>Gunneridae</taxon>
        <taxon>Pentapetalae</taxon>
        <taxon>asterids</taxon>
        <taxon>campanulids</taxon>
        <taxon>Asterales</taxon>
        <taxon>Asteraceae</taxon>
        <taxon>Asteroideae</taxon>
        <taxon>Anthemideae</taxon>
        <taxon>Anthemidinae</taxon>
        <taxon>Tanacetum</taxon>
    </lineage>
</organism>
<feature type="non-terminal residue" evidence="2">
    <location>
        <position position="112"/>
    </location>
</feature>
<accession>A0A699JBM6</accession>
<evidence type="ECO:0000256" key="1">
    <source>
        <dbReference type="SAM" id="MobiDB-lite"/>
    </source>
</evidence>
<evidence type="ECO:0000313" key="2">
    <source>
        <dbReference type="EMBL" id="GFA25549.1"/>
    </source>
</evidence>
<proteinExistence type="predicted"/>